<dbReference type="PANTHER" id="PTHR34477">
    <property type="entry name" value="UPF0213 PROTEIN YHBQ"/>
    <property type="match status" value="1"/>
</dbReference>
<dbReference type="InterPro" id="IPR000305">
    <property type="entry name" value="GIY-YIG_endonuc"/>
</dbReference>
<dbReference type="SMART" id="SM00465">
    <property type="entry name" value="GIYc"/>
    <property type="match status" value="1"/>
</dbReference>
<dbReference type="InterPro" id="IPR035901">
    <property type="entry name" value="GIY-YIG_endonuc_sf"/>
</dbReference>
<dbReference type="Proteomes" id="UP001595953">
    <property type="component" value="Unassembled WGS sequence"/>
</dbReference>
<dbReference type="Pfam" id="PF01541">
    <property type="entry name" value="GIY-YIG"/>
    <property type="match status" value="1"/>
</dbReference>
<dbReference type="Gene3D" id="3.40.1440.10">
    <property type="entry name" value="GIY-YIG endonuclease"/>
    <property type="match status" value="1"/>
</dbReference>
<evidence type="ECO:0000256" key="1">
    <source>
        <dbReference type="ARBA" id="ARBA00007435"/>
    </source>
</evidence>
<proteinExistence type="inferred from homology"/>
<dbReference type="EMBL" id="JBHSGP010000004">
    <property type="protein sequence ID" value="MFC4720954.1"/>
    <property type="molecule type" value="Genomic_DNA"/>
</dbReference>
<keyword evidence="4" id="KW-1185">Reference proteome</keyword>
<evidence type="ECO:0000313" key="3">
    <source>
        <dbReference type="EMBL" id="MFC4720954.1"/>
    </source>
</evidence>
<evidence type="ECO:0000259" key="2">
    <source>
        <dbReference type="PROSITE" id="PS50164"/>
    </source>
</evidence>
<comment type="similarity">
    <text evidence="1">Belongs to the UPF0213 family.</text>
</comment>
<gene>
    <name evidence="3" type="ORF">ACFO5O_01365</name>
</gene>
<organism evidence="3 4">
    <name type="scientific">Geojedonia litorea</name>
    <dbReference type="NCBI Taxonomy" id="1268269"/>
    <lineage>
        <taxon>Bacteria</taxon>
        <taxon>Pseudomonadati</taxon>
        <taxon>Bacteroidota</taxon>
        <taxon>Flavobacteriia</taxon>
        <taxon>Flavobacteriales</taxon>
        <taxon>Flavobacteriaceae</taxon>
        <taxon>Geojedonia</taxon>
    </lineage>
</organism>
<dbReference type="PROSITE" id="PS50164">
    <property type="entry name" value="GIY_YIG"/>
    <property type="match status" value="1"/>
</dbReference>
<name>A0ABV9N0K4_9FLAO</name>
<comment type="caution">
    <text evidence="3">The sequence shown here is derived from an EMBL/GenBank/DDBJ whole genome shotgun (WGS) entry which is preliminary data.</text>
</comment>
<dbReference type="RefSeq" id="WP_387960196.1">
    <property type="nucleotide sequence ID" value="NZ_JBHSGP010000004.1"/>
</dbReference>
<dbReference type="SUPFAM" id="SSF82771">
    <property type="entry name" value="GIY-YIG endonuclease"/>
    <property type="match status" value="1"/>
</dbReference>
<dbReference type="InterPro" id="IPR050190">
    <property type="entry name" value="UPF0213_domain"/>
</dbReference>
<dbReference type="PANTHER" id="PTHR34477:SF1">
    <property type="entry name" value="UPF0213 PROTEIN YHBQ"/>
    <property type="match status" value="1"/>
</dbReference>
<evidence type="ECO:0000313" key="4">
    <source>
        <dbReference type="Proteomes" id="UP001595953"/>
    </source>
</evidence>
<feature type="domain" description="GIY-YIG" evidence="2">
    <location>
        <begin position="2"/>
        <end position="78"/>
    </location>
</feature>
<sequence length="97" mass="11669">MKIYYVYILKCADTTYYTGMTSDLTKRVMEHQSGKYKDSYTYARLPVELVYYTDFTNVEMAIDVEKQIKKWSRAKKEALINKEFDRLPLLVKKDFKR</sequence>
<reference evidence="4" key="1">
    <citation type="journal article" date="2019" name="Int. J. Syst. Evol. Microbiol.">
        <title>The Global Catalogue of Microorganisms (GCM) 10K type strain sequencing project: providing services to taxonomists for standard genome sequencing and annotation.</title>
        <authorList>
            <consortium name="The Broad Institute Genomics Platform"/>
            <consortium name="The Broad Institute Genome Sequencing Center for Infectious Disease"/>
            <person name="Wu L."/>
            <person name="Ma J."/>
        </authorList>
    </citation>
    <scope>NUCLEOTIDE SEQUENCE [LARGE SCALE GENOMIC DNA]</scope>
    <source>
        <strain evidence="4">CCUG 63682</strain>
    </source>
</reference>
<accession>A0ABV9N0K4</accession>
<protein>
    <submittedName>
        <fullName evidence="3">GIY-YIG nuclease family protein</fullName>
    </submittedName>
</protein>
<dbReference type="CDD" id="cd10456">
    <property type="entry name" value="GIY-YIG_UPF0213"/>
    <property type="match status" value="1"/>
</dbReference>